<accession>A0AAE0CG13</accession>
<dbReference type="InterPro" id="IPR004670">
    <property type="entry name" value="NhaA"/>
</dbReference>
<dbReference type="Proteomes" id="UP001190700">
    <property type="component" value="Unassembled WGS sequence"/>
</dbReference>
<dbReference type="EMBL" id="LGRX02023727">
    <property type="protein sequence ID" value="KAK3254336.1"/>
    <property type="molecule type" value="Genomic_DNA"/>
</dbReference>
<comment type="caution">
    <text evidence="2">The sequence shown here is derived from an EMBL/GenBank/DDBJ whole genome shotgun (WGS) entry which is preliminary data.</text>
</comment>
<sequence length="104" mass="11055">MCLVAGSIAGSKAAVHVGPTAGLLDHLLWHYTPYAVLIIMPLFALANCAVEVDMSVISGVLHTPVAHGIMVRIICIQRLGPHIAARCKYPRATSTMRLPSLGMP</sequence>
<protein>
    <submittedName>
        <fullName evidence="2">Uncharacterized protein</fullName>
    </submittedName>
</protein>
<organism evidence="2 3">
    <name type="scientific">Cymbomonas tetramitiformis</name>
    <dbReference type="NCBI Taxonomy" id="36881"/>
    <lineage>
        <taxon>Eukaryota</taxon>
        <taxon>Viridiplantae</taxon>
        <taxon>Chlorophyta</taxon>
        <taxon>Pyramimonadophyceae</taxon>
        <taxon>Pyramimonadales</taxon>
        <taxon>Pyramimonadaceae</taxon>
        <taxon>Cymbomonas</taxon>
    </lineage>
</organism>
<reference evidence="2 3" key="1">
    <citation type="journal article" date="2015" name="Genome Biol. Evol.">
        <title>Comparative Genomics of a Bacterivorous Green Alga Reveals Evolutionary Causalities and Consequences of Phago-Mixotrophic Mode of Nutrition.</title>
        <authorList>
            <person name="Burns J.A."/>
            <person name="Paasch A."/>
            <person name="Narechania A."/>
            <person name="Kim E."/>
        </authorList>
    </citation>
    <scope>NUCLEOTIDE SEQUENCE [LARGE SCALE GENOMIC DNA]</scope>
    <source>
        <strain evidence="2 3">PLY_AMNH</strain>
    </source>
</reference>
<proteinExistence type="predicted"/>
<feature type="transmembrane region" description="Helical" evidence="1">
    <location>
        <begin position="29"/>
        <end position="50"/>
    </location>
</feature>
<evidence type="ECO:0000313" key="3">
    <source>
        <dbReference type="Proteomes" id="UP001190700"/>
    </source>
</evidence>
<name>A0AAE0CG13_9CHLO</name>
<dbReference type="Pfam" id="PF06965">
    <property type="entry name" value="Na_H_antiport_1"/>
    <property type="match status" value="1"/>
</dbReference>
<keyword evidence="1" id="KW-1133">Transmembrane helix</keyword>
<evidence type="ECO:0000256" key="1">
    <source>
        <dbReference type="SAM" id="Phobius"/>
    </source>
</evidence>
<dbReference type="GO" id="GO:0016020">
    <property type="term" value="C:membrane"/>
    <property type="evidence" value="ECO:0007669"/>
    <property type="project" value="InterPro"/>
</dbReference>
<dbReference type="GO" id="GO:0006885">
    <property type="term" value="P:regulation of pH"/>
    <property type="evidence" value="ECO:0007669"/>
    <property type="project" value="InterPro"/>
</dbReference>
<evidence type="ECO:0000313" key="2">
    <source>
        <dbReference type="EMBL" id="KAK3254336.1"/>
    </source>
</evidence>
<keyword evidence="1" id="KW-0812">Transmembrane</keyword>
<keyword evidence="3" id="KW-1185">Reference proteome</keyword>
<dbReference type="AlphaFoldDB" id="A0AAE0CG13"/>
<dbReference type="GO" id="GO:0006814">
    <property type="term" value="P:sodium ion transport"/>
    <property type="evidence" value="ECO:0007669"/>
    <property type="project" value="InterPro"/>
</dbReference>
<gene>
    <name evidence="2" type="ORF">CYMTET_36448</name>
</gene>
<keyword evidence="1" id="KW-0472">Membrane</keyword>